<accession>A0A653ICA3</accession>
<dbReference type="InterPro" id="IPR018394">
    <property type="entry name" value="DNA_photolyase_1_CS_C"/>
</dbReference>
<evidence type="ECO:0000256" key="4">
    <source>
        <dbReference type="ARBA" id="ARBA00022630"/>
    </source>
</evidence>
<keyword evidence="5 8" id="KW-0274">FAD</keyword>
<dbReference type="InterPro" id="IPR036134">
    <property type="entry name" value="Crypto/Photolyase_FAD-like_sf"/>
</dbReference>
<comment type="similarity">
    <text evidence="10">Belongs to the DNA photolyase family.</text>
</comment>
<reference evidence="12 13" key="1">
    <citation type="submission" date="2019-10" db="EMBL/GenBank/DDBJ databases">
        <authorList>
            <person name="Karimi E."/>
        </authorList>
    </citation>
    <scope>NUCLEOTIDE SEQUENCE [LARGE SCALE GENOMIC DNA]</scope>
    <source>
        <strain evidence="12">Exiguobacterium sp. 9Y</strain>
    </source>
</reference>
<evidence type="ECO:0000313" key="12">
    <source>
        <dbReference type="EMBL" id="VWX36780.1"/>
    </source>
</evidence>
<evidence type="ECO:0000313" key="13">
    <source>
        <dbReference type="Proteomes" id="UP000439752"/>
    </source>
</evidence>
<name>A0A653ICA3_9BACL</name>
<dbReference type="PRINTS" id="PR00147">
    <property type="entry name" value="DNAPHOTLYASE"/>
</dbReference>
<comment type="catalytic activity">
    <reaction evidence="7">
        <text>cyclobutadipyrimidine (in DNA) = 2 pyrimidine residues (in DNA).</text>
        <dbReference type="EC" id="4.1.99.3"/>
    </reaction>
</comment>
<dbReference type="Gene3D" id="1.10.579.10">
    <property type="entry name" value="DNA Cyclobutane Dipyrimidine Photolyase, subunit A, domain 3"/>
    <property type="match status" value="1"/>
</dbReference>
<dbReference type="Gene3D" id="3.40.50.620">
    <property type="entry name" value="HUPs"/>
    <property type="match status" value="1"/>
</dbReference>
<evidence type="ECO:0000256" key="10">
    <source>
        <dbReference type="RuleBase" id="RU004182"/>
    </source>
</evidence>
<dbReference type="Pfam" id="PF03441">
    <property type="entry name" value="FAD_binding_7"/>
    <property type="match status" value="1"/>
</dbReference>
<dbReference type="PANTHER" id="PTHR11455:SF9">
    <property type="entry name" value="CRYPTOCHROME CIRCADIAN CLOCK 5 ISOFORM X1"/>
    <property type="match status" value="1"/>
</dbReference>
<dbReference type="InterPro" id="IPR014729">
    <property type="entry name" value="Rossmann-like_a/b/a_fold"/>
</dbReference>
<comment type="cofactor">
    <cofactor evidence="1">
        <name>(6R)-5,10-methylene-5,6,7,8-tetrahydrofolate</name>
        <dbReference type="ChEBI" id="CHEBI:15636"/>
    </cofactor>
</comment>
<evidence type="ECO:0000256" key="5">
    <source>
        <dbReference type="ARBA" id="ARBA00022827"/>
    </source>
</evidence>
<dbReference type="PANTHER" id="PTHR11455">
    <property type="entry name" value="CRYPTOCHROME"/>
    <property type="match status" value="1"/>
</dbReference>
<dbReference type="RefSeq" id="WP_159172363.1">
    <property type="nucleotide sequence ID" value="NZ_LR732308.1"/>
</dbReference>
<feature type="domain" description="Photolyase/cryptochrome alpha/beta" evidence="11">
    <location>
        <begin position="1"/>
        <end position="131"/>
    </location>
</feature>
<dbReference type="InterPro" id="IPR005101">
    <property type="entry name" value="Cryptochr/Photolyase_FAD-bd"/>
</dbReference>
<sequence length="452" mass="53357">MNIICWIRSDFRLQDNQMLAKAVEYLEQDDQATVEFVFWLNPDYIGPYEARQQYFFQALGHFSDNCKTKGLPIRFIEGDEAKFLEETAMADHLIFNAEYVEPFKTRDDAIIKKRQRQQTDRVLDRHLLHPHAVKKNDGGYYKVFTPYKNAFLKKDLPEPVQVNLDRLQAQYKKHENDNSFIEEYFKQAQSEVDFQVGEENAQDRLHQFISSGLEQYEEDRDIPSIDGTSLMSRYLRTGEISIRTIYTQVEQAAASKGKQTYLTELIWREFYYTILMHYPESKRLPVNEQYNDIQWEDDETGFDAWKKGETGYPIVDAAMRQLNTTGWMHNRLRMIVASFLTKDLLVDWQKGEQYFQKNLVDYEAASNIGGWQWAASVGTDAVPYFRVFNPTTQSKKFDASGDFIRQYVPEIKDLPNKFIHEPTDQQREDYDYPKPIVEHDMARKRAIARFKK</sequence>
<dbReference type="Gene3D" id="1.25.40.80">
    <property type="match status" value="1"/>
</dbReference>
<dbReference type="Pfam" id="PF00875">
    <property type="entry name" value="DNA_photolyase"/>
    <property type="match status" value="1"/>
</dbReference>
<dbReference type="Proteomes" id="UP000439752">
    <property type="component" value="Unassembled WGS sequence"/>
</dbReference>
<evidence type="ECO:0000256" key="3">
    <source>
        <dbReference type="ARBA" id="ARBA00014046"/>
    </source>
</evidence>
<feature type="site" description="Electron transfer via tryptophanyl radical" evidence="9">
    <location>
        <position position="348"/>
    </location>
</feature>
<dbReference type="PROSITE" id="PS51645">
    <property type="entry name" value="PHR_CRY_ALPHA_BETA"/>
    <property type="match status" value="1"/>
</dbReference>
<evidence type="ECO:0000256" key="7">
    <source>
        <dbReference type="ARBA" id="ARBA00033999"/>
    </source>
</evidence>
<dbReference type="GO" id="GO:0003904">
    <property type="term" value="F:deoxyribodipyrimidine photo-lyase activity"/>
    <property type="evidence" value="ECO:0007669"/>
    <property type="project" value="UniProtKB-EC"/>
</dbReference>
<dbReference type="InterPro" id="IPR002081">
    <property type="entry name" value="Cryptochrome/DNA_photolyase_1"/>
</dbReference>
<dbReference type="GO" id="GO:0003677">
    <property type="term" value="F:DNA binding"/>
    <property type="evidence" value="ECO:0007669"/>
    <property type="project" value="TreeGrafter"/>
</dbReference>
<keyword evidence="12" id="KW-0456">Lyase</keyword>
<dbReference type="PROSITE" id="PS00691">
    <property type="entry name" value="DNA_PHOTOLYASES_1_2"/>
    <property type="match status" value="1"/>
</dbReference>
<dbReference type="InterPro" id="IPR006050">
    <property type="entry name" value="DNA_photolyase_N"/>
</dbReference>
<dbReference type="SUPFAM" id="SSF48173">
    <property type="entry name" value="Cryptochrome/photolyase FAD-binding domain"/>
    <property type="match status" value="1"/>
</dbReference>
<evidence type="ECO:0000256" key="8">
    <source>
        <dbReference type="PIRSR" id="PIRSR602081-1"/>
    </source>
</evidence>
<keyword evidence="4 8" id="KW-0285">Flavoprotein</keyword>
<organism evidence="12 13">
    <name type="scientific">Exiguobacterium oxidotolerans</name>
    <dbReference type="NCBI Taxonomy" id="223958"/>
    <lineage>
        <taxon>Bacteria</taxon>
        <taxon>Bacillati</taxon>
        <taxon>Bacillota</taxon>
        <taxon>Bacilli</taxon>
        <taxon>Bacillales</taxon>
        <taxon>Bacillales Family XII. Incertae Sedis</taxon>
        <taxon>Exiguobacterium</taxon>
    </lineage>
</organism>
<dbReference type="EMBL" id="CABWKQ010000023">
    <property type="protein sequence ID" value="VWX36780.1"/>
    <property type="molecule type" value="Genomic_DNA"/>
</dbReference>
<dbReference type="SUPFAM" id="SSF52425">
    <property type="entry name" value="Cryptochrome/photolyase, N-terminal domain"/>
    <property type="match status" value="1"/>
</dbReference>
<evidence type="ECO:0000256" key="1">
    <source>
        <dbReference type="ARBA" id="ARBA00001932"/>
    </source>
</evidence>
<dbReference type="InterPro" id="IPR036155">
    <property type="entry name" value="Crypto/Photolyase_N_sf"/>
</dbReference>
<proteinExistence type="inferred from homology"/>
<feature type="binding site" evidence="8">
    <location>
        <position position="216"/>
    </location>
    <ligand>
        <name>FAD</name>
        <dbReference type="ChEBI" id="CHEBI:57692"/>
    </ligand>
</feature>
<feature type="binding site" evidence="8">
    <location>
        <begin position="264"/>
        <end position="271"/>
    </location>
    <ligand>
        <name>FAD</name>
        <dbReference type="ChEBI" id="CHEBI:57692"/>
    </ligand>
</feature>
<protein>
    <recommendedName>
        <fullName evidence="3">Deoxyribodipyrimidine photo-lyase</fullName>
        <ecNumber evidence="2">4.1.99.3</ecNumber>
    </recommendedName>
</protein>
<dbReference type="GO" id="GO:0000719">
    <property type="term" value="P:photoreactive repair"/>
    <property type="evidence" value="ECO:0007669"/>
    <property type="project" value="UniProtKB-ARBA"/>
</dbReference>
<dbReference type="AlphaFoldDB" id="A0A653ICA3"/>
<comment type="cofactor">
    <cofactor evidence="8">
        <name>FAD</name>
        <dbReference type="ChEBI" id="CHEBI:57692"/>
    </cofactor>
    <text evidence="8">Binds 1 FAD per subunit.</text>
</comment>
<evidence type="ECO:0000259" key="11">
    <source>
        <dbReference type="PROSITE" id="PS51645"/>
    </source>
</evidence>
<gene>
    <name evidence="12" type="primary">phr</name>
    <name evidence="12" type="ORF">EXIGUO9Y_30014</name>
</gene>
<evidence type="ECO:0000256" key="6">
    <source>
        <dbReference type="ARBA" id="ARBA00022991"/>
    </source>
</evidence>
<dbReference type="EC" id="4.1.99.3" evidence="2"/>
<keyword evidence="13" id="KW-1185">Reference proteome</keyword>
<feature type="binding site" evidence="8">
    <location>
        <begin position="228"/>
        <end position="232"/>
    </location>
    <ligand>
        <name>FAD</name>
        <dbReference type="ChEBI" id="CHEBI:57692"/>
    </ligand>
</feature>
<dbReference type="GO" id="GO:0071949">
    <property type="term" value="F:FAD binding"/>
    <property type="evidence" value="ECO:0007669"/>
    <property type="project" value="TreeGrafter"/>
</dbReference>
<dbReference type="FunFam" id="1.10.579.10:FF:000003">
    <property type="entry name" value="Deoxyribodipyrimidine photo-lyase"/>
    <property type="match status" value="1"/>
</dbReference>
<feature type="site" description="Electron transfer via tryptophanyl radical" evidence="9">
    <location>
        <position position="295"/>
    </location>
</feature>
<dbReference type="GO" id="GO:0009416">
    <property type="term" value="P:response to light stimulus"/>
    <property type="evidence" value="ECO:0007669"/>
    <property type="project" value="TreeGrafter"/>
</dbReference>
<feature type="binding site" evidence="8">
    <location>
        <position position="261"/>
    </location>
    <ligand>
        <name>FAD</name>
        <dbReference type="ChEBI" id="CHEBI:57692"/>
    </ligand>
</feature>
<evidence type="ECO:0000256" key="9">
    <source>
        <dbReference type="PIRSR" id="PIRSR602081-2"/>
    </source>
</evidence>
<evidence type="ECO:0000256" key="2">
    <source>
        <dbReference type="ARBA" id="ARBA00013149"/>
    </source>
</evidence>
<dbReference type="PROSITE" id="PS00394">
    <property type="entry name" value="DNA_PHOTOLYASES_1_1"/>
    <property type="match status" value="1"/>
</dbReference>
<keyword evidence="6 10" id="KW-0157">Chromophore</keyword>
<feature type="site" description="Electron transfer via tryptophanyl radical" evidence="9">
    <location>
        <position position="371"/>
    </location>
</feature>